<keyword evidence="5" id="KW-0472">Membrane</keyword>
<keyword evidence="9" id="KW-1185">Reference proteome</keyword>
<evidence type="ECO:0000259" key="7">
    <source>
        <dbReference type="SMART" id="SM00244"/>
    </source>
</evidence>
<dbReference type="GO" id="GO:0008233">
    <property type="term" value="F:peptidase activity"/>
    <property type="evidence" value="ECO:0007669"/>
    <property type="project" value="UniProtKB-KW"/>
</dbReference>
<dbReference type="Gene3D" id="3.30.479.30">
    <property type="entry name" value="Band 7 domain"/>
    <property type="match status" value="1"/>
</dbReference>
<dbReference type="PANTHER" id="PTHR42911">
    <property type="entry name" value="MODULATOR OF FTSH PROTEASE HFLC"/>
    <property type="match status" value="1"/>
</dbReference>
<dbReference type="Pfam" id="PF01145">
    <property type="entry name" value="Band_7"/>
    <property type="match status" value="1"/>
</dbReference>
<accession>A0A1G6A0N3</accession>
<reference evidence="8 9" key="1">
    <citation type="submission" date="2016-10" db="EMBL/GenBank/DDBJ databases">
        <authorList>
            <person name="de Groot N.N."/>
        </authorList>
    </citation>
    <scope>NUCLEOTIDE SEQUENCE [LARGE SCALE GENOMIC DNA]</scope>
    <source>
        <strain evidence="8 9">ASO4-2</strain>
    </source>
</reference>
<dbReference type="RefSeq" id="WP_092116046.1">
    <property type="nucleotide sequence ID" value="NZ_FMXO01000001.1"/>
</dbReference>
<feature type="domain" description="Band 7" evidence="7">
    <location>
        <begin position="24"/>
        <end position="186"/>
    </location>
</feature>
<evidence type="ECO:0000313" key="8">
    <source>
        <dbReference type="EMBL" id="SDB02038.1"/>
    </source>
</evidence>
<dbReference type="InterPro" id="IPR001972">
    <property type="entry name" value="Stomatin_HflK_fam"/>
</dbReference>
<gene>
    <name evidence="8" type="ORF">SAMN05660653_00052</name>
</gene>
<sequence length="287" mass="33179">MKTPRLTLPVFLVAAFLLFILVTQSAYIVDETERGIVLQLGRPVGETKGPGLHFKLPFIQNVLYFDARILDYDSRPAEILTRDKKNMMVDNYSKWRIVDPLRFYTTLRTLPMGQARLDDIIYAELRVLLGRHTLTEVVTTKRSQIMEELTLKSNELVQEYGIEVIDVRIKRTDLPAETQRAVFNRMIAEREREAKTYRAEGEETAANIRSQADRERVILLAQATRTAQHLRGEGDAEAVKIFGEALNRNPDFYEYMRTLEAYKKTFHGNTQIILTPSSPFLRLLQEQ</sequence>
<evidence type="ECO:0000256" key="5">
    <source>
        <dbReference type="ARBA" id="ARBA00023136"/>
    </source>
</evidence>
<keyword evidence="4" id="KW-1133">Transmembrane helix</keyword>
<dbReference type="CDD" id="cd03405">
    <property type="entry name" value="SPFH_HflC"/>
    <property type="match status" value="1"/>
</dbReference>
<keyword evidence="8" id="KW-0378">Hydrolase</keyword>
<evidence type="ECO:0000256" key="1">
    <source>
        <dbReference type="ARBA" id="ARBA00004167"/>
    </source>
</evidence>
<dbReference type="OrthoDB" id="9812991at2"/>
<dbReference type="PIRSF" id="PIRSF005651">
    <property type="entry name" value="HflC"/>
    <property type="match status" value="1"/>
</dbReference>
<organism evidence="8 9">
    <name type="scientific">Desulfonatronum thiosulfatophilum</name>
    <dbReference type="NCBI Taxonomy" id="617002"/>
    <lineage>
        <taxon>Bacteria</taxon>
        <taxon>Pseudomonadati</taxon>
        <taxon>Thermodesulfobacteriota</taxon>
        <taxon>Desulfovibrionia</taxon>
        <taxon>Desulfovibrionales</taxon>
        <taxon>Desulfonatronaceae</taxon>
        <taxon>Desulfonatronum</taxon>
    </lineage>
</organism>
<dbReference type="Proteomes" id="UP000198771">
    <property type="component" value="Unassembled WGS sequence"/>
</dbReference>
<dbReference type="PRINTS" id="PR00721">
    <property type="entry name" value="STOMATIN"/>
</dbReference>
<keyword evidence="3" id="KW-0812">Transmembrane</keyword>
<dbReference type="SUPFAM" id="SSF117892">
    <property type="entry name" value="Band 7/SPFH domain"/>
    <property type="match status" value="1"/>
</dbReference>
<evidence type="ECO:0000256" key="2">
    <source>
        <dbReference type="ARBA" id="ARBA00007862"/>
    </source>
</evidence>
<dbReference type="GO" id="GO:0006508">
    <property type="term" value="P:proteolysis"/>
    <property type="evidence" value="ECO:0007669"/>
    <property type="project" value="UniProtKB-KW"/>
</dbReference>
<dbReference type="AlphaFoldDB" id="A0A1G6A0N3"/>
<protein>
    <recommendedName>
        <fullName evidence="6">Protein HflC</fullName>
    </recommendedName>
</protein>
<dbReference type="InterPro" id="IPR001107">
    <property type="entry name" value="Band_7"/>
</dbReference>
<comment type="function">
    <text evidence="6">HflC and HflK could regulate a protease.</text>
</comment>
<evidence type="ECO:0000313" key="9">
    <source>
        <dbReference type="Proteomes" id="UP000198771"/>
    </source>
</evidence>
<dbReference type="GO" id="GO:0016020">
    <property type="term" value="C:membrane"/>
    <property type="evidence" value="ECO:0007669"/>
    <property type="project" value="UniProtKB-SubCell"/>
</dbReference>
<dbReference type="EMBL" id="FMXO01000001">
    <property type="protein sequence ID" value="SDB02038.1"/>
    <property type="molecule type" value="Genomic_DNA"/>
</dbReference>
<dbReference type="InterPro" id="IPR036013">
    <property type="entry name" value="Band_7/SPFH_dom_sf"/>
</dbReference>
<evidence type="ECO:0000256" key="3">
    <source>
        <dbReference type="ARBA" id="ARBA00022692"/>
    </source>
</evidence>
<comment type="similarity">
    <text evidence="2 6">Belongs to the band 7/mec-2 family. HflC subfamily.</text>
</comment>
<dbReference type="NCBIfam" id="TIGR01932">
    <property type="entry name" value="hflC"/>
    <property type="match status" value="1"/>
</dbReference>
<evidence type="ECO:0000256" key="4">
    <source>
        <dbReference type="ARBA" id="ARBA00022989"/>
    </source>
</evidence>
<keyword evidence="8" id="KW-0645">Protease</keyword>
<dbReference type="STRING" id="617002.SAMN05660653_00052"/>
<dbReference type="PANTHER" id="PTHR42911:SF1">
    <property type="entry name" value="MODULATOR OF FTSH PROTEASE HFLC"/>
    <property type="match status" value="1"/>
</dbReference>
<proteinExistence type="inferred from homology"/>
<dbReference type="InterPro" id="IPR010200">
    <property type="entry name" value="HflC"/>
</dbReference>
<name>A0A1G6A0N3_9BACT</name>
<dbReference type="SMART" id="SM00244">
    <property type="entry name" value="PHB"/>
    <property type="match status" value="1"/>
</dbReference>
<comment type="subcellular location">
    <subcellularLocation>
        <location evidence="1">Membrane</location>
        <topology evidence="1">Single-pass membrane protein</topology>
    </subcellularLocation>
</comment>
<evidence type="ECO:0000256" key="6">
    <source>
        <dbReference type="PIRNR" id="PIRNR005651"/>
    </source>
</evidence>